<dbReference type="Pfam" id="PF20512">
    <property type="entry name" value="PMI_typeI_hel"/>
    <property type="match status" value="1"/>
</dbReference>
<comment type="caution">
    <text evidence="15">The sequence shown here is derived from an EMBL/GenBank/DDBJ whole genome shotgun (WGS) entry which is preliminary data.</text>
</comment>
<dbReference type="Gene3D" id="1.10.441.10">
    <property type="entry name" value="Phosphomannose Isomerase, domain 2"/>
    <property type="match status" value="1"/>
</dbReference>
<feature type="binding site" evidence="10">
    <location>
        <position position="138"/>
    </location>
    <ligand>
        <name>Zn(2+)</name>
        <dbReference type="ChEBI" id="CHEBI:29105"/>
    </ligand>
</feature>
<comment type="catalytic activity">
    <reaction evidence="1">
        <text>D-mannose 6-phosphate = D-fructose 6-phosphate</text>
        <dbReference type="Rhea" id="RHEA:12356"/>
        <dbReference type="ChEBI" id="CHEBI:58735"/>
        <dbReference type="ChEBI" id="CHEBI:61527"/>
        <dbReference type="EC" id="5.3.1.8"/>
    </reaction>
</comment>
<evidence type="ECO:0000259" key="12">
    <source>
        <dbReference type="Pfam" id="PF20512"/>
    </source>
</evidence>
<dbReference type="InterPro" id="IPR049071">
    <property type="entry name" value="MPI_cupin_dom"/>
</dbReference>
<evidence type="ECO:0000259" key="13">
    <source>
        <dbReference type="Pfam" id="PF21621"/>
    </source>
</evidence>
<evidence type="ECO:0000256" key="4">
    <source>
        <dbReference type="ARBA" id="ARBA00022723"/>
    </source>
</evidence>
<evidence type="ECO:0000256" key="3">
    <source>
        <dbReference type="ARBA" id="ARBA00011956"/>
    </source>
</evidence>
<evidence type="ECO:0000256" key="1">
    <source>
        <dbReference type="ARBA" id="ARBA00000757"/>
    </source>
</evidence>
<dbReference type="Proteomes" id="UP000887009">
    <property type="component" value="Unassembled WGS sequence"/>
</dbReference>
<evidence type="ECO:0000256" key="2">
    <source>
        <dbReference type="ARBA" id="ARBA00010772"/>
    </source>
</evidence>
<evidence type="ECO:0000256" key="9">
    <source>
        <dbReference type="PIRSR" id="PIRSR001480-1"/>
    </source>
</evidence>
<dbReference type="InterPro" id="IPR001250">
    <property type="entry name" value="Man6P_Isoase-1"/>
</dbReference>
<feature type="domain" description="Phosphomannose isomerase type I catalytic" evidence="11">
    <location>
        <begin position="9"/>
        <end position="154"/>
    </location>
</feature>
<evidence type="ECO:0000256" key="10">
    <source>
        <dbReference type="PIRSR" id="PIRSR001480-2"/>
    </source>
</evidence>
<gene>
    <name evidence="15" type="primary">manA_1</name>
    <name evidence="14" type="synonym">manA</name>
    <name evidence="14" type="ORF">KAM348_05260</name>
    <name evidence="15" type="ORF">KAM351_05130</name>
</gene>
<feature type="active site" evidence="9">
    <location>
        <position position="281"/>
    </location>
</feature>
<feature type="binding site" evidence="10">
    <location>
        <position position="262"/>
    </location>
    <ligand>
        <name>Zn(2+)</name>
        <dbReference type="ChEBI" id="CHEBI:29105"/>
    </ligand>
</feature>
<keyword evidence="6 15" id="KW-0413">Isomerase</keyword>
<dbReference type="GO" id="GO:0008270">
    <property type="term" value="F:zinc ion binding"/>
    <property type="evidence" value="ECO:0007669"/>
    <property type="project" value="InterPro"/>
</dbReference>
<dbReference type="PANTHER" id="PTHR10309:SF0">
    <property type="entry name" value="MANNOSE-6-PHOSPHATE ISOMERASE"/>
    <property type="match status" value="1"/>
</dbReference>
<dbReference type="PANTHER" id="PTHR10309">
    <property type="entry name" value="MANNOSE-6-PHOSPHATE ISOMERASE"/>
    <property type="match status" value="1"/>
</dbReference>
<dbReference type="CDD" id="cd07011">
    <property type="entry name" value="cupin_PMI_type_I_N"/>
    <property type="match status" value="1"/>
</dbReference>
<evidence type="ECO:0000313" key="14">
    <source>
        <dbReference type="EMBL" id="GJA53103.1"/>
    </source>
</evidence>
<organism evidence="15 16">
    <name type="scientific">Aeromonas caviae</name>
    <name type="common">Aeromonas punctata</name>
    <dbReference type="NCBI Taxonomy" id="648"/>
    <lineage>
        <taxon>Bacteria</taxon>
        <taxon>Pseudomonadati</taxon>
        <taxon>Pseudomonadota</taxon>
        <taxon>Gammaproteobacteria</taxon>
        <taxon>Aeromonadales</taxon>
        <taxon>Aeromonadaceae</taxon>
        <taxon>Aeromonas</taxon>
    </lineage>
</organism>
<dbReference type="PROSITE" id="PS00965">
    <property type="entry name" value="PMI_I_1"/>
    <property type="match status" value="1"/>
</dbReference>
<evidence type="ECO:0000256" key="6">
    <source>
        <dbReference type="ARBA" id="ARBA00023235"/>
    </source>
</evidence>
<dbReference type="InterPro" id="IPR016305">
    <property type="entry name" value="Mannose-6-P_Isomerase"/>
</dbReference>
<comment type="similarity">
    <text evidence="2">Belongs to the mannose-6-phosphate isomerase type 1 family.</text>
</comment>
<evidence type="ECO:0000256" key="5">
    <source>
        <dbReference type="ARBA" id="ARBA00022833"/>
    </source>
</evidence>
<dbReference type="InterPro" id="IPR046457">
    <property type="entry name" value="PMI_typeI_cat"/>
</dbReference>
<protein>
    <recommendedName>
        <fullName evidence="3">mannose-6-phosphate isomerase</fullName>
        <ecNumber evidence="3">5.3.1.8</ecNumber>
    </recommendedName>
    <alternativeName>
        <fullName evidence="7">Phosphohexomutase</fullName>
    </alternativeName>
    <alternativeName>
        <fullName evidence="8">Phosphomannose isomerase</fullName>
    </alternativeName>
</protein>
<dbReference type="InterPro" id="IPR018050">
    <property type="entry name" value="Pmannose_isomerase-type1_CS"/>
</dbReference>
<name>A0AA37FP94_AERCA</name>
<feature type="binding site" evidence="10">
    <location>
        <position position="103"/>
    </location>
    <ligand>
        <name>Zn(2+)</name>
        <dbReference type="ChEBI" id="CHEBI:29105"/>
    </ligand>
</feature>
<dbReference type="GO" id="GO:0009298">
    <property type="term" value="P:GDP-mannose biosynthetic process"/>
    <property type="evidence" value="ECO:0007669"/>
    <property type="project" value="InterPro"/>
</dbReference>
<dbReference type="GO" id="GO:0005829">
    <property type="term" value="C:cytosol"/>
    <property type="evidence" value="ECO:0007669"/>
    <property type="project" value="TreeGrafter"/>
</dbReference>
<dbReference type="Pfam" id="PF20511">
    <property type="entry name" value="PMI_typeI_cat"/>
    <property type="match status" value="1"/>
</dbReference>
<dbReference type="Pfam" id="PF21621">
    <property type="entry name" value="MPI_cupin_dom"/>
    <property type="match status" value="1"/>
</dbReference>
<feature type="binding site" evidence="10">
    <location>
        <position position="101"/>
    </location>
    <ligand>
        <name>Zn(2+)</name>
        <dbReference type="ChEBI" id="CHEBI:29105"/>
    </ligand>
</feature>
<dbReference type="PIRSF" id="PIRSF001480">
    <property type="entry name" value="Mannose-6-phosphate_isomerase"/>
    <property type="match status" value="1"/>
</dbReference>
<comment type="cofactor">
    <cofactor evidence="10">
        <name>Zn(2+)</name>
        <dbReference type="ChEBI" id="CHEBI:29105"/>
    </cofactor>
    <text evidence="10">Binds 1 zinc ion per subunit.</text>
</comment>
<evidence type="ECO:0000256" key="7">
    <source>
        <dbReference type="ARBA" id="ARBA00029741"/>
    </source>
</evidence>
<dbReference type="EC" id="5.3.1.8" evidence="3"/>
<keyword evidence="5 10" id="KW-0862">Zinc</keyword>
<dbReference type="EMBL" id="BPNN01000004">
    <property type="protein sequence ID" value="GJA61902.1"/>
    <property type="molecule type" value="Genomic_DNA"/>
</dbReference>
<dbReference type="InterPro" id="IPR014710">
    <property type="entry name" value="RmlC-like_jellyroll"/>
</dbReference>
<dbReference type="Proteomes" id="UP000886934">
    <property type="component" value="Unassembled WGS sequence"/>
</dbReference>
<evidence type="ECO:0000313" key="15">
    <source>
        <dbReference type="EMBL" id="GJA61902.1"/>
    </source>
</evidence>
<dbReference type="Gene3D" id="2.60.120.10">
    <property type="entry name" value="Jelly Rolls"/>
    <property type="match status" value="2"/>
</dbReference>
<feature type="domain" description="Mannose-6-phosphate isomerase cupin" evidence="13">
    <location>
        <begin position="320"/>
        <end position="393"/>
    </location>
</feature>
<keyword evidence="4 10" id="KW-0479">Metal-binding</keyword>
<feature type="domain" description="Phosphomannose isomerase type I helical insertion" evidence="12">
    <location>
        <begin position="165"/>
        <end position="243"/>
    </location>
</feature>
<dbReference type="GO" id="GO:0005975">
    <property type="term" value="P:carbohydrate metabolic process"/>
    <property type="evidence" value="ECO:0007669"/>
    <property type="project" value="InterPro"/>
</dbReference>
<evidence type="ECO:0000259" key="11">
    <source>
        <dbReference type="Pfam" id="PF20511"/>
    </source>
</evidence>
<dbReference type="NCBIfam" id="TIGR00218">
    <property type="entry name" value="manA"/>
    <property type="match status" value="1"/>
</dbReference>
<dbReference type="InterPro" id="IPR011051">
    <property type="entry name" value="RmlC_Cupin_sf"/>
</dbReference>
<dbReference type="GO" id="GO:0004476">
    <property type="term" value="F:mannose-6-phosphate isomerase activity"/>
    <property type="evidence" value="ECO:0007669"/>
    <property type="project" value="UniProtKB-EC"/>
</dbReference>
<dbReference type="AlphaFoldDB" id="A0AA37FP94"/>
<sequence>MHLSTAFLMRNPIQEYDWGSRDALTRLFGITNPERKPQAELWMGAHPNGCSQVEVAGLPTPLSELIAGRGVAILGESTYARFGGLPFLFKVLCAEKALSIQVHPSKAQAEAGFAREVAEGIAIDAPYRNYRDDNHKPELVFALTPYQAMNGFRDFAAILALFERVAAASLAPLVEAFAADQSEGGLARFFRALLTLEGESKETALAALMICAERDRQDETFALVLDLFTQYPGDVGLFAPLLLNVVTLQPGQAMYLDAGTPHAYVHGTGLEIMANSDNVLRAGLTAKHLDVDELLACTKCLPKPVETLLISPRAEEGAQHFDVPVPDFTFSVYGAGEHRLVTASAEILFAINGSLSLHRDGQPPLVLDRGQSAFLPACLGPYEVQAQGSFARAGNR</sequence>
<evidence type="ECO:0000313" key="16">
    <source>
        <dbReference type="Proteomes" id="UP000886934"/>
    </source>
</evidence>
<proteinExistence type="inferred from homology"/>
<accession>A0AA37FP94</accession>
<dbReference type="InterPro" id="IPR046458">
    <property type="entry name" value="PMI_typeI_hel"/>
</dbReference>
<dbReference type="PRINTS" id="PR00714">
    <property type="entry name" value="MAN6PISMRASE"/>
</dbReference>
<dbReference type="SUPFAM" id="SSF51182">
    <property type="entry name" value="RmlC-like cupins"/>
    <property type="match status" value="1"/>
</dbReference>
<dbReference type="EMBL" id="BPNL01000004">
    <property type="protein sequence ID" value="GJA53103.1"/>
    <property type="molecule type" value="Genomic_DNA"/>
</dbReference>
<evidence type="ECO:0000256" key="8">
    <source>
        <dbReference type="ARBA" id="ARBA00030762"/>
    </source>
</evidence>
<reference evidence="15" key="1">
    <citation type="submission" date="2021-07" db="EMBL/GenBank/DDBJ databases">
        <title>Draft genome sequence of carbapenem-resistant Aeromonas spp. in Japan.</title>
        <authorList>
            <person name="Maehana S."/>
            <person name="Suzuki M."/>
            <person name="Kitasato H."/>
        </authorList>
    </citation>
    <scope>NUCLEOTIDE SEQUENCE</scope>
    <source>
        <strain evidence="14">KAM348</strain>
        <strain evidence="15">KAM351</strain>
    </source>
</reference>